<keyword evidence="6" id="KW-0961">Cell wall biogenesis/degradation</keyword>
<dbReference type="InterPro" id="IPR038740">
    <property type="entry name" value="BioF2-like_GNAT_dom"/>
</dbReference>
<evidence type="ECO:0000313" key="9">
    <source>
        <dbReference type="Proteomes" id="UP000231414"/>
    </source>
</evidence>
<evidence type="ECO:0000256" key="5">
    <source>
        <dbReference type="ARBA" id="ARBA00023315"/>
    </source>
</evidence>
<dbReference type="PROSITE" id="PS51191">
    <property type="entry name" value="FEMABX"/>
    <property type="match status" value="1"/>
</dbReference>
<keyword evidence="4" id="KW-0573">Peptidoglycan synthesis</keyword>
<evidence type="ECO:0000256" key="3">
    <source>
        <dbReference type="ARBA" id="ARBA00022960"/>
    </source>
</evidence>
<dbReference type="InterPro" id="IPR050644">
    <property type="entry name" value="PG_Glycine_Bridge_Synth"/>
</dbReference>
<name>A0A2H0X863_UNCKA</name>
<dbReference type="GO" id="GO:0071555">
    <property type="term" value="P:cell wall organization"/>
    <property type="evidence" value="ECO:0007669"/>
    <property type="project" value="UniProtKB-KW"/>
</dbReference>
<dbReference type="PANTHER" id="PTHR36174:SF1">
    <property type="entry name" value="LIPID II:GLYCINE GLYCYLTRANSFERASE"/>
    <property type="match status" value="1"/>
</dbReference>
<dbReference type="EMBL" id="PEYW01000008">
    <property type="protein sequence ID" value="PIS21031.1"/>
    <property type="molecule type" value="Genomic_DNA"/>
</dbReference>
<accession>A0A2H0X863</accession>
<organism evidence="8 9">
    <name type="scientific">candidate division WWE3 bacterium CG08_land_8_20_14_0_20_43_13</name>
    <dbReference type="NCBI Taxonomy" id="1975087"/>
    <lineage>
        <taxon>Bacteria</taxon>
        <taxon>Katanobacteria</taxon>
    </lineage>
</organism>
<dbReference type="Proteomes" id="UP000231414">
    <property type="component" value="Unassembled WGS sequence"/>
</dbReference>
<protein>
    <recommendedName>
        <fullName evidence="7">BioF2-like acetyltransferase domain-containing protein</fullName>
    </recommendedName>
</protein>
<reference evidence="9" key="1">
    <citation type="submission" date="2017-09" db="EMBL/GenBank/DDBJ databases">
        <title>Depth-based differentiation of microbial function through sediment-hosted aquifers and enrichment of novel symbionts in the deep terrestrial subsurface.</title>
        <authorList>
            <person name="Probst A.J."/>
            <person name="Ladd B."/>
            <person name="Jarett J.K."/>
            <person name="Geller-Mcgrath D.E."/>
            <person name="Sieber C.M.K."/>
            <person name="Emerson J.B."/>
            <person name="Anantharaman K."/>
            <person name="Thomas B.C."/>
            <person name="Malmstrom R."/>
            <person name="Stieglmeier M."/>
            <person name="Klingl A."/>
            <person name="Woyke T."/>
            <person name="Ryan C.M."/>
            <person name="Banfield J.F."/>
        </authorList>
    </citation>
    <scope>NUCLEOTIDE SEQUENCE [LARGE SCALE GENOMIC DNA]</scope>
</reference>
<dbReference type="AlphaFoldDB" id="A0A2H0X863"/>
<evidence type="ECO:0000256" key="1">
    <source>
        <dbReference type="ARBA" id="ARBA00009943"/>
    </source>
</evidence>
<gene>
    <name evidence="8" type="ORF">COT52_00780</name>
</gene>
<dbReference type="Gene3D" id="3.40.630.30">
    <property type="match status" value="1"/>
</dbReference>
<dbReference type="InterPro" id="IPR003447">
    <property type="entry name" value="FEMABX"/>
</dbReference>
<comment type="similarity">
    <text evidence="1">Belongs to the FemABX family.</text>
</comment>
<dbReference type="PANTHER" id="PTHR36174">
    <property type="entry name" value="LIPID II:GLYCINE GLYCYLTRANSFERASE"/>
    <property type="match status" value="1"/>
</dbReference>
<keyword evidence="5" id="KW-0012">Acyltransferase</keyword>
<evidence type="ECO:0000256" key="2">
    <source>
        <dbReference type="ARBA" id="ARBA00022679"/>
    </source>
</evidence>
<evidence type="ECO:0000256" key="6">
    <source>
        <dbReference type="ARBA" id="ARBA00023316"/>
    </source>
</evidence>
<proteinExistence type="inferred from homology"/>
<comment type="caution">
    <text evidence="8">The sequence shown here is derived from an EMBL/GenBank/DDBJ whole genome shotgun (WGS) entry which is preliminary data.</text>
</comment>
<dbReference type="Pfam" id="PF13480">
    <property type="entry name" value="Acetyltransf_6"/>
    <property type="match status" value="1"/>
</dbReference>
<evidence type="ECO:0000259" key="7">
    <source>
        <dbReference type="Pfam" id="PF13480"/>
    </source>
</evidence>
<dbReference type="GO" id="GO:0016755">
    <property type="term" value="F:aminoacyltransferase activity"/>
    <property type="evidence" value="ECO:0007669"/>
    <property type="project" value="InterPro"/>
</dbReference>
<keyword evidence="3" id="KW-0133">Cell shape</keyword>
<dbReference type="SUPFAM" id="SSF55729">
    <property type="entry name" value="Acyl-CoA N-acyltransferases (Nat)"/>
    <property type="match status" value="2"/>
</dbReference>
<evidence type="ECO:0000313" key="8">
    <source>
        <dbReference type="EMBL" id="PIS21031.1"/>
    </source>
</evidence>
<evidence type="ECO:0000256" key="4">
    <source>
        <dbReference type="ARBA" id="ARBA00022984"/>
    </source>
</evidence>
<sequence>MSETHPNQHLCQTEQWADFKQEYGNKAVKAGQIWFFLTKLPLLKLYAGYCPKADQKIINWQEVYSKAKSTRCVFVKIEFNNLVNADKDSKNQIPKELNIKKGQPVFSSQTILVDISKTEDELLKNTNPKTRYNINLARKRGVKVVEGKSEEDLKEFIGLQKHTAKRQGFYVHPDRYYQLLWKKLAPLGMAKLLIAKVSGKTAATFLLFKHQNVLYYPYGASDYRFRATMAANLLMWEALRWGKKNGCTLFDMWGATTNQKDPWWGFTRFKLGYGGKIVSFEPTVDLVIRPFWYTLFRIANWVRWFVLNTAI</sequence>
<feature type="domain" description="BioF2-like acetyltransferase" evidence="7">
    <location>
        <begin position="129"/>
        <end position="257"/>
    </location>
</feature>
<dbReference type="GO" id="GO:0008360">
    <property type="term" value="P:regulation of cell shape"/>
    <property type="evidence" value="ECO:0007669"/>
    <property type="project" value="UniProtKB-KW"/>
</dbReference>
<keyword evidence="2" id="KW-0808">Transferase</keyword>
<dbReference type="GO" id="GO:0009252">
    <property type="term" value="P:peptidoglycan biosynthetic process"/>
    <property type="evidence" value="ECO:0007669"/>
    <property type="project" value="UniProtKB-KW"/>
</dbReference>
<dbReference type="InterPro" id="IPR016181">
    <property type="entry name" value="Acyl_CoA_acyltransferase"/>
</dbReference>